<feature type="transmembrane region" description="Helical" evidence="1">
    <location>
        <begin position="71"/>
        <end position="91"/>
    </location>
</feature>
<dbReference type="Pfam" id="PF02517">
    <property type="entry name" value="Rce1-like"/>
    <property type="match status" value="1"/>
</dbReference>
<feature type="transmembrane region" description="Helical" evidence="1">
    <location>
        <begin position="227"/>
        <end position="250"/>
    </location>
</feature>
<evidence type="ECO:0000313" key="3">
    <source>
        <dbReference type="EMBL" id="NKE07649.1"/>
    </source>
</evidence>
<keyword evidence="3" id="KW-0645">Protease</keyword>
<accession>A0A846TLJ0</accession>
<feature type="transmembrane region" description="Helical" evidence="1">
    <location>
        <begin position="187"/>
        <end position="207"/>
    </location>
</feature>
<keyword evidence="1" id="KW-0812">Transmembrane</keyword>
<keyword evidence="1" id="KW-0472">Membrane</keyword>
<dbReference type="InterPro" id="IPR003675">
    <property type="entry name" value="Rce1/LyrA-like_dom"/>
</dbReference>
<proteinExistence type="predicted"/>
<reference evidence="3 4" key="1">
    <citation type="submission" date="2020-03" db="EMBL/GenBank/DDBJ databases">
        <authorList>
            <person name="Sun Q."/>
        </authorList>
    </citation>
    <scope>NUCLEOTIDE SEQUENCE [LARGE SCALE GENOMIC DNA]</scope>
    <source>
        <strain evidence="3 4">KACC 21451</strain>
    </source>
</reference>
<feature type="domain" description="CAAX prenyl protease 2/Lysostaphin resistance protein A-like" evidence="2">
    <location>
        <begin position="108"/>
        <end position="200"/>
    </location>
</feature>
<feature type="transmembrane region" description="Helical" evidence="1">
    <location>
        <begin position="30"/>
        <end position="47"/>
    </location>
</feature>
<organism evidence="3 4">
    <name type="scientific">Mesobacillus selenatarsenatis</name>
    <dbReference type="NCBI Taxonomy" id="388741"/>
    <lineage>
        <taxon>Bacteria</taxon>
        <taxon>Bacillati</taxon>
        <taxon>Bacillota</taxon>
        <taxon>Bacilli</taxon>
        <taxon>Bacillales</taxon>
        <taxon>Bacillaceae</taxon>
        <taxon>Mesobacillus</taxon>
    </lineage>
</organism>
<name>A0A846TLJ0_9BACI</name>
<keyword evidence="3" id="KW-0378">Hydrolase</keyword>
<keyword evidence="3" id="KW-0482">Metalloprotease</keyword>
<feature type="transmembrane region" description="Helical" evidence="1">
    <location>
        <begin position="139"/>
        <end position="154"/>
    </location>
</feature>
<evidence type="ECO:0000313" key="4">
    <source>
        <dbReference type="Proteomes" id="UP000587942"/>
    </source>
</evidence>
<protein>
    <submittedName>
        <fullName evidence="3">CPBP family intramembrane metalloprotease</fullName>
    </submittedName>
</protein>
<evidence type="ECO:0000256" key="1">
    <source>
        <dbReference type="SAM" id="Phobius"/>
    </source>
</evidence>
<dbReference type="AlphaFoldDB" id="A0A846TLJ0"/>
<dbReference type="EMBL" id="JAAVUM010000018">
    <property type="protein sequence ID" value="NKE07649.1"/>
    <property type="molecule type" value="Genomic_DNA"/>
</dbReference>
<dbReference type="RefSeq" id="WP_167834036.1">
    <property type="nucleotide sequence ID" value="NZ_JAAVUM010000018.1"/>
</dbReference>
<dbReference type="Proteomes" id="UP000587942">
    <property type="component" value="Unassembled WGS sequence"/>
</dbReference>
<evidence type="ECO:0000259" key="2">
    <source>
        <dbReference type="Pfam" id="PF02517"/>
    </source>
</evidence>
<feature type="transmembrane region" description="Helical" evidence="1">
    <location>
        <begin position="160"/>
        <end position="180"/>
    </location>
</feature>
<dbReference type="GO" id="GO:0004175">
    <property type="term" value="F:endopeptidase activity"/>
    <property type="evidence" value="ECO:0007669"/>
    <property type="project" value="UniProtKB-ARBA"/>
</dbReference>
<dbReference type="GO" id="GO:0006508">
    <property type="term" value="P:proteolysis"/>
    <property type="evidence" value="ECO:0007669"/>
    <property type="project" value="UniProtKB-KW"/>
</dbReference>
<dbReference type="GO" id="GO:0080120">
    <property type="term" value="P:CAAX-box protein maturation"/>
    <property type="evidence" value="ECO:0007669"/>
    <property type="project" value="UniProtKB-ARBA"/>
</dbReference>
<gene>
    <name evidence="3" type="ORF">GWK17_19565</name>
</gene>
<feature type="transmembrane region" description="Helical" evidence="1">
    <location>
        <begin position="106"/>
        <end position="127"/>
    </location>
</feature>
<comment type="caution">
    <text evidence="3">The sequence shown here is derived from an EMBL/GenBank/DDBJ whole genome shotgun (WGS) entry which is preliminary data.</text>
</comment>
<sequence length="261" mass="29849">MKNLLAFLSLFFLLSIYFNLLPIIFSMSDVIRMVHILLFFPLAYLLAKQFHLRGLDMYGLVRFKGWRKNLLLGYLTGFVAWAVLFSMYLYFGKLEFQGIKGINDSMLSLVVILFAFGTGSIINDMIVRGLVFYHFKNRVPILVLFSLTLVFYAFDDIWYAGFTIQNTIFSLVLGLSLTYAFYKTNSIWANTGIHFGLNTVYGLFYGVTGKAGDGIFVVTQNQSIASWIGWISTLIAFLMFIVVLITIKFYSRNNNEIRGKA</sequence>
<dbReference type="GO" id="GO:0008237">
    <property type="term" value="F:metallopeptidase activity"/>
    <property type="evidence" value="ECO:0007669"/>
    <property type="project" value="UniProtKB-KW"/>
</dbReference>
<keyword evidence="1" id="KW-1133">Transmembrane helix</keyword>